<dbReference type="RefSeq" id="WP_380232004.1">
    <property type="nucleotide sequence ID" value="NZ_JBHSVH010000002.1"/>
</dbReference>
<feature type="domain" description="UmuC" evidence="5">
    <location>
        <begin position="29"/>
        <end position="132"/>
    </location>
</feature>
<comment type="similarity">
    <text evidence="1">Belongs to the DNA polymerase type-Y family.</text>
</comment>
<comment type="function">
    <text evidence="3">Poorly processive, error-prone DNA polymerase involved in untargeted mutagenesis. Copies undamaged DNA at stalled replication forks, which arise in vivo from mismatched or misaligned primer ends. These misaligned primers can be extended by PolIV. Exhibits no 3'-5' exonuclease (proofreading) activity. May be involved in translesional synthesis, in conjunction with the beta clamp from PolIII.</text>
</comment>
<comment type="caution">
    <text evidence="6">The sequence shown here is derived from an EMBL/GenBank/DDBJ whole genome shotgun (WGS) entry which is preliminary data.</text>
</comment>
<evidence type="ECO:0000256" key="2">
    <source>
        <dbReference type="ARBA" id="ARBA00022763"/>
    </source>
</evidence>
<evidence type="ECO:0000256" key="3">
    <source>
        <dbReference type="ARBA" id="ARBA00025589"/>
    </source>
</evidence>
<dbReference type="InterPro" id="IPR036775">
    <property type="entry name" value="DNA_pol_Y-fam_lit_finger_sf"/>
</dbReference>
<keyword evidence="2" id="KW-0227">DNA damage</keyword>
<dbReference type="EMBL" id="JBHTAJ010000051">
    <property type="protein sequence ID" value="MFC7182669.1"/>
    <property type="molecule type" value="Genomic_DNA"/>
</dbReference>
<feature type="region of interest" description="Disordered" evidence="4">
    <location>
        <begin position="170"/>
        <end position="197"/>
    </location>
</feature>
<dbReference type="InterPro" id="IPR043128">
    <property type="entry name" value="Rev_trsase/Diguanyl_cyclase"/>
</dbReference>
<dbReference type="PROSITE" id="PS50173">
    <property type="entry name" value="UMUC"/>
    <property type="match status" value="1"/>
</dbReference>
<proteinExistence type="inferred from homology"/>
<gene>
    <name evidence="6" type="ORF">ACFQMG_24265</name>
</gene>
<dbReference type="SUPFAM" id="SSF100879">
    <property type="entry name" value="Lesion bypass DNA polymerase (Y-family), little finger domain"/>
    <property type="match status" value="1"/>
</dbReference>
<keyword evidence="7" id="KW-1185">Reference proteome</keyword>
<dbReference type="Pfam" id="PF00817">
    <property type="entry name" value="IMS"/>
    <property type="match status" value="1"/>
</dbReference>
<dbReference type="Gene3D" id="3.30.1490.100">
    <property type="entry name" value="DNA polymerase, Y-family, little finger domain"/>
    <property type="match status" value="1"/>
</dbReference>
<evidence type="ECO:0000313" key="7">
    <source>
        <dbReference type="Proteomes" id="UP001596435"/>
    </source>
</evidence>
<dbReference type="InterPro" id="IPR017961">
    <property type="entry name" value="DNA_pol_Y-fam_little_finger"/>
</dbReference>
<evidence type="ECO:0000313" key="6">
    <source>
        <dbReference type="EMBL" id="MFC7182669.1"/>
    </source>
</evidence>
<dbReference type="Pfam" id="PF11799">
    <property type="entry name" value="IMS_C"/>
    <property type="match status" value="1"/>
</dbReference>
<reference evidence="7" key="1">
    <citation type="journal article" date="2019" name="Int. J. Syst. Evol. Microbiol.">
        <title>The Global Catalogue of Microorganisms (GCM) 10K type strain sequencing project: providing services to taxonomists for standard genome sequencing and annotation.</title>
        <authorList>
            <consortium name="The Broad Institute Genomics Platform"/>
            <consortium name="The Broad Institute Genome Sequencing Center for Infectious Disease"/>
            <person name="Wu L."/>
            <person name="Ma J."/>
        </authorList>
    </citation>
    <scope>NUCLEOTIDE SEQUENCE [LARGE SCALE GENOMIC DNA]</scope>
    <source>
        <strain evidence="7">CGMCC 1.12859</strain>
    </source>
</reference>
<protein>
    <recommendedName>
        <fullName evidence="5">UmuC domain-containing protein</fullName>
    </recommendedName>
</protein>
<evidence type="ECO:0000256" key="1">
    <source>
        <dbReference type="ARBA" id="ARBA00010945"/>
    </source>
</evidence>
<feature type="region of interest" description="Disordered" evidence="4">
    <location>
        <begin position="335"/>
        <end position="379"/>
    </location>
</feature>
<dbReference type="PANTHER" id="PTHR35369:SF2">
    <property type="entry name" value="BLR3025 PROTEIN"/>
    <property type="match status" value="1"/>
</dbReference>
<evidence type="ECO:0000256" key="4">
    <source>
        <dbReference type="SAM" id="MobiDB-lite"/>
    </source>
</evidence>
<name>A0ABW2G2X4_9ACTN</name>
<organism evidence="6 7">
    <name type="scientific">Kitasatospora paranensis</name>
    <dbReference type="NCBI Taxonomy" id="258053"/>
    <lineage>
        <taxon>Bacteria</taxon>
        <taxon>Bacillati</taxon>
        <taxon>Actinomycetota</taxon>
        <taxon>Actinomycetes</taxon>
        <taxon>Kitasatosporales</taxon>
        <taxon>Streptomycetaceae</taxon>
        <taxon>Kitasatospora</taxon>
    </lineage>
</organism>
<feature type="compositionally biased region" description="Basic and acidic residues" evidence="4">
    <location>
        <begin position="170"/>
        <end position="180"/>
    </location>
</feature>
<dbReference type="Gene3D" id="1.10.150.20">
    <property type="entry name" value="5' to 3' exonuclease, C-terminal subdomain"/>
    <property type="match status" value="1"/>
</dbReference>
<dbReference type="SUPFAM" id="SSF56672">
    <property type="entry name" value="DNA/RNA polymerases"/>
    <property type="match status" value="1"/>
</dbReference>
<sequence>MRATGPGGMTDRSILHVRLNRPGFAVYGEVFGVLGDITPVVQALPPDSAVLDVTGALPYFRRTPEGLADLIATRLLARFGLDAAIGAGPNRLLAGLAADSCAPGRIRVLAPDGPDTERFLRSRPVEALPGVGPALSRSLIRYGVTTVGELADLPPATVRRIAGASTGRLLHDRANGRDPRTVAPSGPPAGISAGRRFDTDVLDPDHVRRTILDLAVDLGARLRSGHRTARAVELQITYADRSSTTRSRTLREATAHTPALADTLYALHSALGLQRARIRSVTARVAHLTDAQAGSTQLTFDRTTEDRRTLEPVIDRANLRWGTGTLRPAVLTAPAAVRTGSAGGPGRGTNHRPAGRADRVDPADARPGRPPLSEVPARL</sequence>
<dbReference type="InterPro" id="IPR050356">
    <property type="entry name" value="SulA_CellDiv_inhibitor"/>
</dbReference>
<accession>A0ABW2G2X4</accession>
<dbReference type="InterPro" id="IPR001126">
    <property type="entry name" value="UmuC"/>
</dbReference>
<evidence type="ECO:0000259" key="5">
    <source>
        <dbReference type="PROSITE" id="PS50173"/>
    </source>
</evidence>
<dbReference type="PANTHER" id="PTHR35369">
    <property type="entry name" value="BLR3025 PROTEIN-RELATED"/>
    <property type="match status" value="1"/>
</dbReference>
<dbReference type="Proteomes" id="UP001596435">
    <property type="component" value="Unassembled WGS sequence"/>
</dbReference>
<dbReference type="InterPro" id="IPR043502">
    <property type="entry name" value="DNA/RNA_pol_sf"/>
</dbReference>
<dbReference type="Gene3D" id="3.30.70.270">
    <property type="match status" value="1"/>
</dbReference>
<feature type="compositionally biased region" description="Basic and acidic residues" evidence="4">
    <location>
        <begin position="355"/>
        <end position="367"/>
    </location>
</feature>